<organism evidence="3 4">
    <name type="scientific">Microbulbifer salipaludis</name>
    <dbReference type="NCBI Taxonomy" id="187980"/>
    <lineage>
        <taxon>Bacteria</taxon>
        <taxon>Pseudomonadati</taxon>
        <taxon>Pseudomonadota</taxon>
        <taxon>Gammaproteobacteria</taxon>
        <taxon>Cellvibrionales</taxon>
        <taxon>Microbulbiferaceae</taxon>
        <taxon>Microbulbifer</taxon>
    </lineage>
</organism>
<evidence type="ECO:0000313" key="3">
    <source>
        <dbReference type="EMBL" id="MBN8430145.1"/>
    </source>
</evidence>
<accession>A0ABS3E4B2</accession>
<gene>
    <name evidence="3" type="ORF">JF535_04680</name>
</gene>
<dbReference type="InterPro" id="IPR050834">
    <property type="entry name" value="Glycosyltransf_2"/>
</dbReference>
<dbReference type="Pfam" id="PF00535">
    <property type="entry name" value="Glycos_transf_2"/>
    <property type="match status" value="1"/>
</dbReference>
<comment type="caution">
    <text evidence="3">The sequence shown here is derived from an EMBL/GenBank/DDBJ whole genome shotgun (WGS) entry which is preliminary data.</text>
</comment>
<dbReference type="CDD" id="cd06420">
    <property type="entry name" value="GT2_Chondriotin_Pol_N"/>
    <property type="match status" value="1"/>
</dbReference>
<evidence type="ECO:0000259" key="2">
    <source>
        <dbReference type="Pfam" id="PF00535"/>
    </source>
</evidence>
<evidence type="ECO:0000313" key="4">
    <source>
        <dbReference type="Proteomes" id="UP000664293"/>
    </source>
</evidence>
<protein>
    <submittedName>
        <fullName evidence="3">Glycosyltransferase family 2 protein</fullName>
    </submittedName>
</protein>
<proteinExistence type="predicted"/>
<dbReference type="Gene3D" id="3.90.550.10">
    <property type="entry name" value="Spore Coat Polysaccharide Biosynthesis Protein SpsA, Chain A"/>
    <property type="match status" value="1"/>
</dbReference>
<dbReference type="SUPFAM" id="SSF53448">
    <property type="entry name" value="Nucleotide-diphospho-sugar transferases"/>
    <property type="match status" value="1"/>
</dbReference>
<dbReference type="PANTHER" id="PTHR43685">
    <property type="entry name" value="GLYCOSYLTRANSFERASE"/>
    <property type="match status" value="1"/>
</dbReference>
<evidence type="ECO:0000256" key="1">
    <source>
        <dbReference type="SAM" id="MobiDB-lite"/>
    </source>
</evidence>
<dbReference type="RefSeq" id="WP_206999583.1">
    <property type="nucleotide sequence ID" value="NZ_JAEKJR010000001.1"/>
</dbReference>
<dbReference type="PANTHER" id="PTHR43685:SF3">
    <property type="entry name" value="SLR2126 PROTEIN"/>
    <property type="match status" value="1"/>
</dbReference>
<keyword evidence="4" id="KW-1185">Reference proteome</keyword>
<dbReference type="Proteomes" id="UP000664293">
    <property type="component" value="Unassembled WGS sequence"/>
</dbReference>
<feature type="region of interest" description="Disordered" evidence="1">
    <location>
        <begin position="273"/>
        <end position="292"/>
    </location>
</feature>
<dbReference type="InterPro" id="IPR029044">
    <property type="entry name" value="Nucleotide-diphossugar_trans"/>
</dbReference>
<reference evidence="3 4" key="1">
    <citation type="submission" date="2020-12" db="EMBL/GenBank/DDBJ databases">
        <title>Oil enriched cultivation method for isolating marine PHA-producing bacteria.</title>
        <authorList>
            <person name="Zheng W."/>
            <person name="Yu S."/>
            <person name="Huang Y."/>
        </authorList>
    </citation>
    <scope>NUCLEOTIDE SEQUENCE [LARGE SCALE GENOMIC DNA]</scope>
    <source>
        <strain evidence="3 4">SN0-2</strain>
    </source>
</reference>
<dbReference type="InterPro" id="IPR001173">
    <property type="entry name" value="Glyco_trans_2-like"/>
</dbReference>
<feature type="domain" description="Glycosyltransferase 2-like" evidence="2">
    <location>
        <begin position="4"/>
        <end position="102"/>
    </location>
</feature>
<name>A0ABS3E4B2_9GAMM</name>
<dbReference type="EMBL" id="JAEKJR010000001">
    <property type="protein sequence ID" value="MBN8430145.1"/>
    <property type="molecule type" value="Genomic_DNA"/>
</dbReference>
<sequence>MKLSVIMTTYNSPVWLEKVLWGYSCQSEPPLEVIVADDGSSAETGELVARMRAETGLDIRHIWQKDDGFRKCRILNKAILQARGDYIVFTDGDCIPRADFLAVHKRRAAPGYFLSGSYFKLPMSTSESITREDILSGRCFDYGWLKANGLKTRRKTLKLRASERWAPLLNRLTPTACNLKGSNASAWKADILRVNGFDERMAWGGLDREFGVRLENAGVKPRHVRFDAICIHLDHPRGYADPEIVARNKALRVRVAKEGIVETPHGIRQLVESGYAPSEPDSNRPITPDAPV</sequence>